<gene>
    <name evidence="2" type="ORF">FEHR0123_LOCUS3627</name>
</gene>
<sequence>MLLVLRPLTLINNTTMRSHLACTIALVVLPLALVAVKLATEVVPVAVAPIVSPVPHVQILVVIIAMAVSLAQIFPPLSMVLVIAALVGVAAAENSAAVFHLISLYEHLPFIEIAIAVYFARPGTLKVDLLGLLIEITHVS</sequence>
<keyword evidence="1" id="KW-0472">Membrane</keyword>
<proteinExistence type="predicted"/>
<accession>A0A7S3HZ41</accession>
<feature type="transmembrane region" description="Helical" evidence="1">
    <location>
        <begin position="98"/>
        <end position="120"/>
    </location>
</feature>
<feature type="transmembrane region" description="Helical" evidence="1">
    <location>
        <begin position="73"/>
        <end position="92"/>
    </location>
</feature>
<reference evidence="2" key="1">
    <citation type="submission" date="2021-01" db="EMBL/GenBank/DDBJ databases">
        <authorList>
            <person name="Corre E."/>
            <person name="Pelletier E."/>
            <person name="Niang G."/>
            <person name="Scheremetjew M."/>
            <person name="Finn R."/>
            <person name="Kale V."/>
            <person name="Holt S."/>
            <person name="Cochrane G."/>
            <person name="Meng A."/>
            <person name="Brown T."/>
            <person name="Cohen L."/>
        </authorList>
    </citation>
    <scope>NUCLEOTIDE SEQUENCE</scope>
    <source>
        <strain evidence="2">Fehren 1</strain>
    </source>
</reference>
<keyword evidence="1" id="KW-0812">Transmembrane</keyword>
<dbReference type="AlphaFoldDB" id="A0A7S3HZ41"/>
<evidence type="ECO:0000256" key="1">
    <source>
        <dbReference type="SAM" id="Phobius"/>
    </source>
</evidence>
<evidence type="ECO:0000313" key="2">
    <source>
        <dbReference type="EMBL" id="CAE0308716.1"/>
    </source>
</evidence>
<organism evidence="2">
    <name type="scientific">Favella ehrenbergii</name>
    <dbReference type="NCBI Taxonomy" id="182087"/>
    <lineage>
        <taxon>Eukaryota</taxon>
        <taxon>Sar</taxon>
        <taxon>Alveolata</taxon>
        <taxon>Ciliophora</taxon>
        <taxon>Intramacronucleata</taxon>
        <taxon>Spirotrichea</taxon>
        <taxon>Choreotrichia</taxon>
        <taxon>Tintinnida</taxon>
        <taxon>Xystonellidae</taxon>
        <taxon>Favella</taxon>
    </lineage>
</organism>
<dbReference type="EMBL" id="HBIE01012063">
    <property type="protein sequence ID" value="CAE0308716.1"/>
    <property type="molecule type" value="Transcribed_RNA"/>
</dbReference>
<protein>
    <submittedName>
        <fullName evidence="2">Uncharacterized protein</fullName>
    </submittedName>
</protein>
<feature type="transmembrane region" description="Helical" evidence="1">
    <location>
        <begin position="20"/>
        <end position="40"/>
    </location>
</feature>
<name>A0A7S3HZ41_9SPIT</name>
<keyword evidence="1" id="KW-1133">Transmembrane helix</keyword>